<keyword evidence="4" id="KW-1003">Cell membrane</keyword>
<evidence type="ECO:0000259" key="15">
    <source>
        <dbReference type="PROSITE" id="PS50109"/>
    </source>
</evidence>
<feature type="transmembrane region" description="Helical" evidence="14">
    <location>
        <begin position="460"/>
        <end position="482"/>
    </location>
</feature>
<evidence type="ECO:0000256" key="1">
    <source>
        <dbReference type="ARBA" id="ARBA00000085"/>
    </source>
</evidence>
<feature type="domain" description="PAC" evidence="16">
    <location>
        <begin position="612"/>
        <end position="666"/>
    </location>
</feature>
<protein>
    <recommendedName>
        <fullName evidence="3">histidine kinase</fullName>
        <ecNumber evidence="3">2.7.13.3</ecNumber>
    </recommendedName>
</protein>
<evidence type="ECO:0000256" key="7">
    <source>
        <dbReference type="ARBA" id="ARBA00022692"/>
    </source>
</evidence>
<accession>A0A4R1KC81</accession>
<reference evidence="17 18" key="1">
    <citation type="submission" date="2019-03" db="EMBL/GenBank/DDBJ databases">
        <title>Genomic Encyclopedia of Type Strains, Phase IV (KMG-IV): sequencing the most valuable type-strain genomes for metagenomic binning, comparative biology and taxonomic classification.</title>
        <authorList>
            <person name="Goeker M."/>
        </authorList>
    </citation>
    <scope>NUCLEOTIDE SEQUENCE [LARGE SCALE GENOMIC DNA]</scope>
    <source>
        <strain evidence="17 18">DSM 24984</strain>
    </source>
</reference>
<dbReference type="SUPFAM" id="SSF55785">
    <property type="entry name" value="PYP-like sensor domain (PAS domain)"/>
    <property type="match status" value="1"/>
</dbReference>
<keyword evidence="10" id="KW-0067">ATP-binding</keyword>
<dbReference type="GO" id="GO:0030295">
    <property type="term" value="F:protein kinase activator activity"/>
    <property type="evidence" value="ECO:0007669"/>
    <property type="project" value="TreeGrafter"/>
</dbReference>
<dbReference type="SMART" id="SM00387">
    <property type="entry name" value="HATPase_c"/>
    <property type="match status" value="1"/>
</dbReference>
<dbReference type="Gene3D" id="3.30.450.20">
    <property type="entry name" value="PAS domain"/>
    <property type="match status" value="2"/>
</dbReference>
<feature type="transmembrane region" description="Helical" evidence="14">
    <location>
        <begin position="103"/>
        <end position="133"/>
    </location>
</feature>
<dbReference type="SUPFAM" id="SSF55874">
    <property type="entry name" value="ATPase domain of HSP90 chaperone/DNA topoisomerase II/histidine kinase"/>
    <property type="match status" value="1"/>
</dbReference>
<keyword evidence="5" id="KW-0597">Phosphoprotein</keyword>
<keyword evidence="7 14" id="KW-0812">Transmembrane</keyword>
<dbReference type="OrthoDB" id="5389090at2"/>
<dbReference type="PANTHER" id="PTHR42878:SF7">
    <property type="entry name" value="SENSOR HISTIDINE KINASE GLRK"/>
    <property type="match status" value="1"/>
</dbReference>
<evidence type="ECO:0000256" key="8">
    <source>
        <dbReference type="ARBA" id="ARBA00022741"/>
    </source>
</evidence>
<dbReference type="InterPro" id="IPR013656">
    <property type="entry name" value="PAS_4"/>
</dbReference>
<dbReference type="Proteomes" id="UP000294614">
    <property type="component" value="Unassembled WGS sequence"/>
</dbReference>
<evidence type="ECO:0000256" key="3">
    <source>
        <dbReference type="ARBA" id="ARBA00012438"/>
    </source>
</evidence>
<dbReference type="EC" id="2.7.13.3" evidence="3"/>
<dbReference type="InterPro" id="IPR035965">
    <property type="entry name" value="PAS-like_dom_sf"/>
</dbReference>
<comment type="catalytic activity">
    <reaction evidence="1">
        <text>ATP + protein L-histidine = ADP + protein N-phospho-L-histidine.</text>
        <dbReference type="EC" id="2.7.13.3"/>
    </reaction>
</comment>
<keyword evidence="6" id="KW-0808">Transferase</keyword>
<dbReference type="Gene3D" id="1.10.287.130">
    <property type="match status" value="1"/>
</dbReference>
<feature type="transmembrane region" description="Helical" evidence="14">
    <location>
        <begin position="169"/>
        <end position="190"/>
    </location>
</feature>
<evidence type="ECO:0000256" key="13">
    <source>
        <dbReference type="ARBA" id="ARBA00023136"/>
    </source>
</evidence>
<keyword evidence="13 14" id="KW-0472">Membrane</keyword>
<proteinExistence type="predicted"/>
<dbReference type="InterPro" id="IPR033479">
    <property type="entry name" value="dCache_1"/>
</dbReference>
<feature type="transmembrane region" description="Helical" evidence="14">
    <location>
        <begin position="75"/>
        <end position="91"/>
    </location>
</feature>
<evidence type="ECO:0000256" key="14">
    <source>
        <dbReference type="SAM" id="Phobius"/>
    </source>
</evidence>
<dbReference type="Gene3D" id="3.30.565.10">
    <property type="entry name" value="Histidine kinase-like ATPase, C-terminal domain"/>
    <property type="match status" value="1"/>
</dbReference>
<dbReference type="GO" id="GO:0005886">
    <property type="term" value="C:plasma membrane"/>
    <property type="evidence" value="ECO:0007669"/>
    <property type="project" value="UniProtKB-SubCell"/>
</dbReference>
<dbReference type="Gene3D" id="6.10.340.10">
    <property type="match status" value="1"/>
</dbReference>
<dbReference type="InterPro" id="IPR050351">
    <property type="entry name" value="BphY/WalK/GraS-like"/>
</dbReference>
<sequence>MSETIRKYAGTFTGTVLLGLLGYFANLDKFELFFNVDFLFGGVFSVIAIKRYGLFGVISAAIAAAGTYVHWNHPYAVIIFTAEALALARFYSEREDIILIDVLYWLTGGLVLVFFFYSGIMGMSAASAAIVYLKQSINGIINTLIASVALCLINLIAKEAGLKHSKVPLRSVIFGTILLITVLPMVFYIISNIRHQTQEMQDEMRRKLTAMTNAAVLSGNNVFVASYSSLNILAANLKNYVDETGVNLKGEDHITAILSSSDTFLGMGFINRDKMAAPLYAEEENGLKRYFGNDYSDRPYYAEAAATDKIIVTEARKSNLLNLNNPILILVKAMRDDSGEVIGYVQGGIQFRSIYSLMNSITSDSGIFLTLTDINRKRIISTNPAYQGMASIPVLSSDGIIEDFGDGIYLRTTRPQANTSVMTRWNNSYMIKSVKLEHGKGMVLTAEMPMTSYVKHINQLGFQALTVIYVSIIISVLLAFFISRRAARHLKQLSDRTAGISSRLDTQGADVWPNSIFSEVTDLSGNFRHMEEEITDHFRQISMQKTELEVILDSIPLIVFLKDTKNHIIFANMEAKKHVLFEDNKKMHTRDIFGNEHERFYSDDKIVMETKRPLRKIVQSYPFSSGHITVLTDKIPLFKEDGTIRAILVISRDITEELKAQEEKQRTLEVLYQQSKMAEMGAMIGAIAHQWKQPLNSIALITQLIEEDASDDTVSEETLLRNTGVIMRNIEFMSQTVNDFTGFFKQTKTKEDFKPCETVTEVYGLLDRQFVKNGIEVRFHEHKHFSIHGIKNEFKQVCLNILNNAKEALIASGNENKRIDVYYEHDDLLNKIIIEDNGGGIPEHLLPSKLFEMYSTTKDEGGTGLGLYICKSIIEEHMGGKIVAENTLTGARFIIMLPADGVSSS</sequence>
<dbReference type="GO" id="GO:0007234">
    <property type="term" value="P:osmosensory signaling via phosphorelay pathway"/>
    <property type="evidence" value="ECO:0007669"/>
    <property type="project" value="TreeGrafter"/>
</dbReference>
<dbReference type="CDD" id="cd00075">
    <property type="entry name" value="HATPase"/>
    <property type="match status" value="1"/>
</dbReference>
<dbReference type="GO" id="GO:0005524">
    <property type="term" value="F:ATP binding"/>
    <property type="evidence" value="ECO:0007669"/>
    <property type="project" value="UniProtKB-KW"/>
</dbReference>
<dbReference type="Pfam" id="PF08448">
    <property type="entry name" value="PAS_4"/>
    <property type="match status" value="1"/>
</dbReference>
<organism evidence="17 18">
    <name type="scientific">Seleniivibrio woodruffii</name>
    <dbReference type="NCBI Taxonomy" id="1078050"/>
    <lineage>
        <taxon>Bacteria</taxon>
        <taxon>Pseudomonadati</taxon>
        <taxon>Deferribacterota</taxon>
        <taxon>Deferribacteres</taxon>
        <taxon>Deferribacterales</taxon>
        <taxon>Geovibrionaceae</taxon>
        <taxon>Seleniivibrio</taxon>
    </lineage>
</organism>
<dbReference type="InterPro" id="IPR005467">
    <property type="entry name" value="His_kinase_dom"/>
</dbReference>
<evidence type="ECO:0000313" key="18">
    <source>
        <dbReference type="Proteomes" id="UP000294614"/>
    </source>
</evidence>
<dbReference type="AlphaFoldDB" id="A0A4R1KC81"/>
<keyword evidence="11 14" id="KW-1133">Transmembrane helix</keyword>
<dbReference type="InterPro" id="IPR000700">
    <property type="entry name" value="PAS-assoc_C"/>
</dbReference>
<keyword evidence="9 17" id="KW-0418">Kinase</keyword>
<dbReference type="RefSeq" id="WP_132871089.1">
    <property type="nucleotide sequence ID" value="NZ_SMGG01000003.1"/>
</dbReference>
<evidence type="ECO:0000256" key="9">
    <source>
        <dbReference type="ARBA" id="ARBA00022777"/>
    </source>
</evidence>
<evidence type="ECO:0000256" key="10">
    <source>
        <dbReference type="ARBA" id="ARBA00022840"/>
    </source>
</evidence>
<dbReference type="InterPro" id="IPR036097">
    <property type="entry name" value="HisK_dim/P_sf"/>
</dbReference>
<dbReference type="InterPro" id="IPR003661">
    <property type="entry name" value="HisK_dim/P_dom"/>
</dbReference>
<keyword evidence="8" id="KW-0547">Nucleotide-binding</keyword>
<dbReference type="PANTHER" id="PTHR42878">
    <property type="entry name" value="TWO-COMPONENT HISTIDINE KINASE"/>
    <property type="match status" value="1"/>
</dbReference>
<evidence type="ECO:0000256" key="11">
    <source>
        <dbReference type="ARBA" id="ARBA00022989"/>
    </source>
</evidence>
<dbReference type="InterPro" id="IPR036890">
    <property type="entry name" value="HATPase_C_sf"/>
</dbReference>
<dbReference type="PROSITE" id="PS50113">
    <property type="entry name" value="PAC"/>
    <property type="match status" value="1"/>
</dbReference>
<evidence type="ECO:0000256" key="2">
    <source>
        <dbReference type="ARBA" id="ARBA00004651"/>
    </source>
</evidence>
<dbReference type="PRINTS" id="PR00344">
    <property type="entry name" value="BCTRLSENSOR"/>
</dbReference>
<dbReference type="GO" id="GO:0000155">
    <property type="term" value="F:phosphorelay sensor kinase activity"/>
    <property type="evidence" value="ECO:0007669"/>
    <property type="project" value="InterPro"/>
</dbReference>
<comment type="caution">
    <text evidence="17">The sequence shown here is derived from an EMBL/GenBank/DDBJ whole genome shotgun (WGS) entry which is preliminary data.</text>
</comment>
<dbReference type="SUPFAM" id="SSF47384">
    <property type="entry name" value="Homodimeric domain of signal transducing histidine kinase"/>
    <property type="match status" value="1"/>
</dbReference>
<evidence type="ECO:0000259" key="16">
    <source>
        <dbReference type="PROSITE" id="PS50113"/>
    </source>
</evidence>
<evidence type="ECO:0000256" key="5">
    <source>
        <dbReference type="ARBA" id="ARBA00022553"/>
    </source>
</evidence>
<dbReference type="Pfam" id="PF02518">
    <property type="entry name" value="HATPase_c"/>
    <property type="match status" value="1"/>
</dbReference>
<feature type="transmembrane region" description="Helical" evidence="14">
    <location>
        <begin position="7"/>
        <end position="24"/>
    </location>
</feature>
<keyword evidence="18" id="KW-1185">Reference proteome</keyword>
<dbReference type="InterPro" id="IPR003594">
    <property type="entry name" value="HATPase_dom"/>
</dbReference>
<dbReference type="CDD" id="cd00082">
    <property type="entry name" value="HisKA"/>
    <property type="match status" value="1"/>
</dbReference>
<dbReference type="InterPro" id="IPR004358">
    <property type="entry name" value="Sig_transdc_His_kin-like_C"/>
</dbReference>
<feature type="transmembrane region" description="Helical" evidence="14">
    <location>
        <begin position="139"/>
        <end position="157"/>
    </location>
</feature>
<evidence type="ECO:0000256" key="6">
    <source>
        <dbReference type="ARBA" id="ARBA00022679"/>
    </source>
</evidence>
<gene>
    <name evidence="17" type="ORF">C8D98_0142</name>
</gene>
<dbReference type="Pfam" id="PF02743">
    <property type="entry name" value="dCache_1"/>
    <property type="match status" value="1"/>
</dbReference>
<evidence type="ECO:0000313" key="17">
    <source>
        <dbReference type="EMBL" id="TCK61640.1"/>
    </source>
</evidence>
<evidence type="ECO:0000256" key="12">
    <source>
        <dbReference type="ARBA" id="ARBA00023012"/>
    </source>
</evidence>
<feature type="domain" description="Histidine kinase" evidence="15">
    <location>
        <begin position="686"/>
        <end position="901"/>
    </location>
</feature>
<name>A0A4R1KC81_9BACT</name>
<dbReference type="EMBL" id="SMGG01000003">
    <property type="protein sequence ID" value="TCK61640.1"/>
    <property type="molecule type" value="Genomic_DNA"/>
</dbReference>
<keyword evidence="12" id="KW-0902">Two-component regulatory system</keyword>
<dbReference type="PROSITE" id="PS50109">
    <property type="entry name" value="HIS_KIN"/>
    <property type="match status" value="1"/>
</dbReference>
<comment type="subcellular location">
    <subcellularLocation>
        <location evidence="2">Cell membrane</location>
        <topology evidence="2">Multi-pass membrane protein</topology>
    </subcellularLocation>
</comment>
<dbReference type="GO" id="GO:0000156">
    <property type="term" value="F:phosphorelay response regulator activity"/>
    <property type="evidence" value="ECO:0007669"/>
    <property type="project" value="TreeGrafter"/>
</dbReference>
<evidence type="ECO:0000256" key="4">
    <source>
        <dbReference type="ARBA" id="ARBA00022475"/>
    </source>
</evidence>